<dbReference type="SUPFAM" id="SSF52540">
    <property type="entry name" value="P-loop containing nucleoside triphosphate hydrolases"/>
    <property type="match status" value="1"/>
</dbReference>
<gene>
    <name evidence="3" type="ORF">ACFPFM_25740</name>
</gene>
<reference evidence="4" key="1">
    <citation type="journal article" date="2019" name="Int. J. Syst. Evol. Microbiol.">
        <title>The Global Catalogue of Microorganisms (GCM) 10K type strain sequencing project: providing services to taxonomists for standard genome sequencing and annotation.</title>
        <authorList>
            <consortium name="The Broad Institute Genomics Platform"/>
            <consortium name="The Broad Institute Genome Sequencing Center for Infectious Disease"/>
            <person name="Wu L."/>
            <person name="Ma J."/>
        </authorList>
    </citation>
    <scope>NUCLEOTIDE SEQUENCE [LARGE SCALE GENOMIC DNA]</scope>
    <source>
        <strain evidence="4">KCTC 12848</strain>
    </source>
</reference>
<keyword evidence="1" id="KW-0472">Membrane</keyword>
<dbReference type="InterPro" id="IPR001387">
    <property type="entry name" value="Cro/C1-type_HTH"/>
</dbReference>
<evidence type="ECO:0000256" key="1">
    <source>
        <dbReference type="SAM" id="Phobius"/>
    </source>
</evidence>
<comment type="caution">
    <text evidence="3">The sequence shown here is derived from an EMBL/GenBank/DDBJ whole genome shotgun (WGS) entry which is preliminary data.</text>
</comment>
<dbReference type="Gene3D" id="3.40.50.300">
    <property type="entry name" value="P-loop containing nucleotide triphosphate hydrolases"/>
    <property type="match status" value="1"/>
</dbReference>
<protein>
    <submittedName>
        <fullName evidence="3">XRE family transcriptional regulator</fullName>
    </submittedName>
</protein>
<dbReference type="RefSeq" id="WP_344039680.1">
    <property type="nucleotide sequence ID" value="NZ_BAAAKE010000018.1"/>
</dbReference>
<keyword evidence="4" id="KW-1185">Reference proteome</keyword>
<proteinExistence type="predicted"/>
<feature type="transmembrane region" description="Helical" evidence="1">
    <location>
        <begin position="512"/>
        <end position="531"/>
    </location>
</feature>
<dbReference type="InterPro" id="IPR027417">
    <property type="entry name" value="P-loop_NTPase"/>
</dbReference>
<feature type="domain" description="HTH cro/C1-type" evidence="2">
    <location>
        <begin position="21"/>
        <end position="77"/>
    </location>
</feature>
<dbReference type="Pfam" id="PF20703">
    <property type="entry name" value="nSTAND1"/>
    <property type="match status" value="1"/>
</dbReference>
<accession>A0ABV9Y3J5</accession>
<dbReference type="SMART" id="SM00530">
    <property type="entry name" value="HTH_XRE"/>
    <property type="match status" value="1"/>
</dbReference>
<evidence type="ECO:0000259" key="2">
    <source>
        <dbReference type="SMART" id="SM00530"/>
    </source>
</evidence>
<evidence type="ECO:0000313" key="4">
    <source>
        <dbReference type="Proteomes" id="UP001595833"/>
    </source>
</evidence>
<dbReference type="Gene3D" id="2.130.10.10">
    <property type="entry name" value="YVTN repeat-like/Quinoprotein amine dehydrogenase"/>
    <property type="match status" value="1"/>
</dbReference>
<keyword evidence="1" id="KW-1133">Transmembrane helix</keyword>
<keyword evidence="1" id="KW-0812">Transmembrane</keyword>
<dbReference type="InterPro" id="IPR049052">
    <property type="entry name" value="nSTAND1"/>
</dbReference>
<evidence type="ECO:0000313" key="3">
    <source>
        <dbReference type="EMBL" id="MFC5057136.1"/>
    </source>
</evidence>
<dbReference type="InterPro" id="IPR015943">
    <property type="entry name" value="WD40/YVTN_repeat-like_dom_sf"/>
</dbReference>
<name>A0ABV9Y3J5_9PSEU</name>
<dbReference type="CDD" id="cd00093">
    <property type="entry name" value="HTH_XRE"/>
    <property type="match status" value="1"/>
</dbReference>
<dbReference type="Proteomes" id="UP001595833">
    <property type="component" value="Unassembled WGS sequence"/>
</dbReference>
<sequence length="906" mass="97989">MPRHERPLLSEDTPVLKFAGDLRRLRQRAGLPPYRELGRLANYSAAALSEAVAGRRLPSLAVTRAFVRACGGDVEEWTARWRSLVAAPEQRPEDCPYVGLAAYRVEDADRFFGREALVDSLLALVDERCFVGVFGPSGSGKSSLLRAGLVARSGRTGLVVTPGADPLTAIAAAIAGPVGRSAVEVRAELAADPGHLRVLLRQVADDPLVVVDQFEEAFTLCGEADRAWLVRALTGAASGATRVVLGVRADFYGHCGRHPELVAALHRAQLLVGPMSVDELRRAATEPAARRGVSLETSLLTRLLADVAGRPGALPLVSHVLVETWRRRRGTVLSLAAYEDAGGVGHALARTAEEVYGALTEEDRHAVRRVLLRLTAPGDGTEDTKRRAHRHELDVGDELLGRLSAARLIALDRDAVELAHEALLRAWPRLAAWLDEDRDALRAHRRLTEAAAAWRAHHRDPDALYRGAHLEQADRLRDRLNPGEREFLDASLASQRELLADRRRGVRRLRRLVAGLVVLAVLLAGTAVYAGSAQRTAARERNEALSLRAADAAVALAHSRPGHAVALARAAYLVAPTTEARDALLLAAAAGGAETLGGGFAFPPDRIALTLDRQGDRLWARDGDRWRRAAALPPESFPYLVSADQRTLLTRATTGDSFRLWDVGDPDSPREVATVSGWPLFHGMDAAGALLTAVEDEAAVTWRPGDAHRTRLPATAVEHAVPLPDGTGVVLSRREGGSHHVELWSANGTPHRVATLLSRTNRLYPHPGPRGLVAVVDLDTSDLTVLDAADPGSPRTLLEADGVPERPEVGFSPDGRALAAVHRGAVALWDLASGRSLLSLRTPGLEFSGPRYDPESRRLRLVEVRSGELWQFDTDFERVLRETCAEPAGADWETYFPGVPHRSVCP</sequence>
<dbReference type="EMBL" id="JBHSJB010000026">
    <property type="protein sequence ID" value="MFC5057136.1"/>
    <property type="molecule type" value="Genomic_DNA"/>
</dbReference>
<dbReference type="SUPFAM" id="SSF63829">
    <property type="entry name" value="Calcium-dependent phosphotriesterase"/>
    <property type="match status" value="1"/>
</dbReference>
<organism evidence="3 4">
    <name type="scientific">Saccharothrix xinjiangensis</name>
    <dbReference type="NCBI Taxonomy" id="204798"/>
    <lineage>
        <taxon>Bacteria</taxon>
        <taxon>Bacillati</taxon>
        <taxon>Actinomycetota</taxon>
        <taxon>Actinomycetes</taxon>
        <taxon>Pseudonocardiales</taxon>
        <taxon>Pseudonocardiaceae</taxon>
        <taxon>Saccharothrix</taxon>
    </lineage>
</organism>